<evidence type="ECO:0000313" key="2">
    <source>
        <dbReference type="EMBL" id="CAD8185724.1"/>
    </source>
</evidence>
<feature type="transmembrane region" description="Helical" evidence="1">
    <location>
        <begin position="138"/>
        <end position="161"/>
    </location>
</feature>
<comment type="caution">
    <text evidence="2">The sequence shown here is derived from an EMBL/GenBank/DDBJ whole genome shotgun (WGS) entry which is preliminary data.</text>
</comment>
<protein>
    <recommendedName>
        <fullName evidence="4">Transmembrane protein</fullName>
    </recommendedName>
</protein>
<evidence type="ECO:0000313" key="3">
    <source>
        <dbReference type="Proteomes" id="UP000683925"/>
    </source>
</evidence>
<name>A0A8S1W707_PAROT</name>
<sequence length="164" mass="19387">MVPNKTVCHAYQRSPQQAPLRRNSTQISQQLKKTCKEITKDLLERQSEYERLNKTYIPKKFSPQDHFLEKKKKYNVLNLAVRQARQKFLEKQSSSCSNHNQQFFQQQQCITIIAQNFRNQKSTLSLRSKNQKQERNKLSLYLLLMIALPAICLLVLISEYINLN</sequence>
<dbReference type="Proteomes" id="UP000683925">
    <property type="component" value="Unassembled WGS sequence"/>
</dbReference>
<keyword evidence="3" id="KW-1185">Reference proteome</keyword>
<dbReference type="AlphaFoldDB" id="A0A8S1W707"/>
<keyword evidence="1" id="KW-1133">Transmembrane helix</keyword>
<organism evidence="2 3">
    <name type="scientific">Paramecium octaurelia</name>
    <dbReference type="NCBI Taxonomy" id="43137"/>
    <lineage>
        <taxon>Eukaryota</taxon>
        <taxon>Sar</taxon>
        <taxon>Alveolata</taxon>
        <taxon>Ciliophora</taxon>
        <taxon>Intramacronucleata</taxon>
        <taxon>Oligohymenophorea</taxon>
        <taxon>Peniculida</taxon>
        <taxon>Parameciidae</taxon>
        <taxon>Paramecium</taxon>
    </lineage>
</organism>
<reference evidence="2" key="1">
    <citation type="submission" date="2021-01" db="EMBL/GenBank/DDBJ databases">
        <authorList>
            <consortium name="Genoscope - CEA"/>
            <person name="William W."/>
        </authorList>
    </citation>
    <scope>NUCLEOTIDE SEQUENCE</scope>
</reference>
<keyword evidence="1" id="KW-0812">Transmembrane</keyword>
<evidence type="ECO:0008006" key="4">
    <source>
        <dbReference type="Google" id="ProtNLM"/>
    </source>
</evidence>
<proteinExistence type="predicted"/>
<gene>
    <name evidence="2" type="ORF">POCTA_138.1.T0860110</name>
</gene>
<dbReference type="EMBL" id="CAJJDP010000085">
    <property type="protein sequence ID" value="CAD8185724.1"/>
    <property type="molecule type" value="Genomic_DNA"/>
</dbReference>
<evidence type="ECO:0000256" key="1">
    <source>
        <dbReference type="SAM" id="Phobius"/>
    </source>
</evidence>
<accession>A0A8S1W707</accession>
<keyword evidence="1" id="KW-0472">Membrane</keyword>